<evidence type="ECO:0000256" key="4">
    <source>
        <dbReference type="ARBA" id="ARBA00022989"/>
    </source>
</evidence>
<feature type="transmembrane region" description="Helical" evidence="7">
    <location>
        <begin position="161"/>
        <end position="178"/>
    </location>
</feature>
<comment type="caution">
    <text evidence="8">The sequence shown here is derived from an EMBL/GenBank/DDBJ whole genome shotgun (WGS) entry which is preliminary data.</text>
</comment>
<feature type="transmembrane region" description="Helical" evidence="7">
    <location>
        <begin position="52"/>
        <end position="78"/>
    </location>
</feature>
<evidence type="ECO:0000313" key="9">
    <source>
        <dbReference type="Proteomes" id="UP001598251"/>
    </source>
</evidence>
<evidence type="ECO:0000313" key="8">
    <source>
        <dbReference type="EMBL" id="MFD4211757.1"/>
    </source>
</evidence>
<dbReference type="PANTHER" id="PTHR23513:SF11">
    <property type="entry name" value="STAPHYLOFERRIN A TRANSPORTER"/>
    <property type="match status" value="1"/>
</dbReference>
<gene>
    <name evidence="8" type="ORF">ACFWSS_02440</name>
</gene>
<sequence>MSQPATPEWSYVQALKNPRLALFLGGVAFSGIGDGMLIAAIPLLAIKIHGDLPVAIAVSLAAAAPFVSSTLVALPFSLGTRRFPVRAGLVSDCLLRGAALVAAGLAAVSESLTVFALIAALFIGSCLRSVGTPATRLAALGMAPSHGRFAVNGLLATVRQFTLYVVGPAIGGLIAGFASPEWALVVDGATFLPLLLATLLVVPRSRSTRKEAKGNESGLKVMRRLPVAWRLLVVVFFFNLLYMPVEIALPLLVNGPLGGDGKALGAVWTLFGIGALLGALATNFLRSVPQVPLMMGIIAAWGATTVGLALSQNVTSAAVAFFIGGVVYAPFTPVAYSYLHTFLSERDEQPVLTLWSTVSTLAAPIGLLASGPLVHALGGRGAVFLSAFLILALALGMTWIRPMAPPPDPPEAAPAAPLGKHQQNRET</sequence>
<keyword evidence="3 7" id="KW-0812">Transmembrane</keyword>
<feature type="region of interest" description="Disordered" evidence="6">
    <location>
        <begin position="406"/>
        <end position="427"/>
    </location>
</feature>
<keyword evidence="9" id="KW-1185">Reference proteome</keyword>
<evidence type="ECO:0000256" key="5">
    <source>
        <dbReference type="ARBA" id="ARBA00023136"/>
    </source>
</evidence>
<feature type="transmembrane region" description="Helical" evidence="7">
    <location>
        <begin position="351"/>
        <end position="369"/>
    </location>
</feature>
<feature type="transmembrane region" description="Helical" evidence="7">
    <location>
        <begin position="381"/>
        <end position="400"/>
    </location>
</feature>
<feature type="transmembrane region" description="Helical" evidence="7">
    <location>
        <begin position="317"/>
        <end position="339"/>
    </location>
</feature>
<organism evidence="8 9">
    <name type="scientific">Streptomyces sindenensis</name>
    <dbReference type="NCBI Taxonomy" id="67363"/>
    <lineage>
        <taxon>Bacteria</taxon>
        <taxon>Bacillati</taxon>
        <taxon>Actinomycetota</taxon>
        <taxon>Actinomycetes</taxon>
        <taxon>Kitasatosporales</taxon>
        <taxon>Streptomycetaceae</taxon>
        <taxon>Streptomyces</taxon>
    </lineage>
</organism>
<dbReference type="Gene3D" id="1.20.1250.20">
    <property type="entry name" value="MFS general substrate transporter like domains"/>
    <property type="match status" value="1"/>
</dbReference>
<name>A0ABW6EBJ3_9ACTN</name>
<feature type="transmembrane region" description="Helical" evidence="7">
    <location>
        <begin position="98"/>
        <end position="123"/>
    </location>
</feature>
<proteinExistence type="predicted"/>
<keyword evidence="2" id="KW-1003">Cell membrane</keyword>
<dbReference type="SUPFAM" id="SSF103473">
    <property type="entry name" value="MFS general substrate transporter"/>
    <property type="match status" value="1"/>
</dbReference>
<feature type="transmembrane region" description="Helical" evidence="7">
    <location>
        <begin position="184"/>
        <end position="202"/>
    </location>
</feature>
<accession>A0ABW6EBJ3</accession>
<dbReference type="Proteomes" id="UP001598251">
    <property type="component" value="Unassembled WGS sequence"/>
</dbReference>
<keyword evidence="5 7" id="KW-0472">Membrane</keyword>
<evidence type="ECO:0000256" key="7">
    <source>
        <dbReference type="SAM" id="Phobius"/>
    </source>
</evidence>
<dbReference type="EMBL" id="JBHXOF010000001">
    <property type="protein sequence ID" value="MFD4211757.1"/>
    <property type="molecule type" value="Genomic_DNA"/>
</dbReference>
<reference evidence="8 9" key="1">
    <citation type="submission" date="2024-09" db="EMBL/GenBank/DDBJ databases">
        <title>The Natural Products Discovery Center: Release of the First 8490 Sequenced Strains for Exploring Actinobacteria Biosynthetic Diversity.</title>
        <authorList>
            <person name="Kalkreuter E."/>
            <person name="Kautsar S.A."/>
            <person name="Yang D."/>
            <person name="Bader C.D."/>
            <person name="Teijaro C.N."/>
            <person name="Fluegel L."/>
            <person name="Davis C.M."/>
            <person name="Simpson J.R."/>
            <person name="Lauterbach L."/>
            <person name="Steele A.D."/>
            <person name="Gui C."/>
            <person name="Meng S."/>
            <person name="Li G."/>
            <person name="Viehrig K."/>
            <person name="Ye F."/>
            <person name="Su P."/>
            <person name="Kiefer A.F."/>
            <person name="Nichols A."/>
            <person name="Cepeda A.J."/>
            <person name="Yan W."/>
            <person name="Fan B."/>
            <person name="Jiang Y."/>
            <person name="Adhikari A."/>
            <person name="Zheng C.-J."/>
            <person name="Schuster L."/>
            <person name="Cowan T.M."/>
            <person name="Smanski M.J."/>
            <person name="Chevrette M.G."/>
            <person name="De Carvalho L.P.S."/>
            <person name="Shen B."/>
        </authorList>
    </citation>
    <scope>NUCLEOTIDE SEQUENCE [LARGE SCALE GENOMIC DNA]</scope>
    <source>
        <strain evidence="8 9">NPDC058546</strain>
    </source>
</reference>
<evidence type="ECO:0000256" key="3">
    <source>
        <dbReference type="ARBA" id="ARBA00022692"/>
    </source>
</evidence>
<feature type="transmembrane region" description="Helical" evidence="7">
    <location>
        <begin position="227"/>
        <end position="245"/>
    </location>
</feature>
<evidence type="ECO:0000256" key="1">
    <source>
        <dbReference type="ARBA" id="ARBA00004651"/>
    </source>
</evidence>
<dbReference type="InterPro" id="IPR011701">
    <property type="entry name" value="MFS"/>
</dbReference>
<protein>
    <submittedName>
        <fullName evidence="8">MFS transporter</fullName>
    </submittedName>
</protein>
<feature type="transmembrane region" description="Helical" evidence="7">
    <location>
        <begin position="20"/>
        <end position="45"/>
    </location>
</feature>
<keyword evidence="4 7" id="KW-1133">Transmembrane helix</keyword>
<dbReference type="RefSeq" id="WP_280932435.1">
    <property type="nucleotide sequence ID" value="NZ_JBHXLY010000016.1"/>
</dbReference>
<dbReference type="PANTHER" id="PTHR23513">
    <property type="entry name" value="INTEGRAL MEMBRANE EFFLUX PROTEIN-RELATED"/>
    <property type="match status" value="1"/>
</dbReference>
<evidence type="ECO:0000256" key="6">
    <source>
        <dbReference type="SAM" id="MobiDB-lite"/>
    </source>
</evidence>
<evidence type="ECO:0000256" key="2">
    <source>
        <dbReference type="ARBA" id="ARBA00022475"/>
    </source>
</evidence>
<dbReference type="InterPro" id="IPR036259">
    <property type="entry name" value="MFS_trans_sf"/>
</dbReference>
<dbReference type="CDD" id="cd06173">
    <property type="entry name" value="MFS_MefA_like"/>
    <property type="match status" value="1"/>
</dbReference>
<comment type="subcellular location">
    <subcellularLocation>
        <location evidence="1">Cell membrane</location>
        <topology evidence="1">Multi-pass membrane protein</topology>
    </subcellularLocation>
</comment>
<dbReference type="Pfam" id="PF07690">
    <property type="entry name" value="MFS_1"/>
    <property type="match status" value="1"/>
</dbReference>
<feature type="transmembrane region" description="Helical" evidence="7">
    <location>
        <begin position="265"/>
        <end position="285"/>
    </location>
</feature>